<dbReference type="Proteomes" id="UP000298663">
    <property type="component" value="Unassembled WGS sequence"/>
</dbReference>
<comment type="caution">
    <text evidence="1">The sequence shown here is derived from an EMBL/GenBank/DDBJ whole genome shotgun (WGS) entry which is preliminary data.</text>
</comment>
<proteinExistence type="predicted"/>
<evidence type="ECO:0000313" key="1">
    <source>
        <dbReference type="EMBL" id="TKR69489.1"/>
    </source>
</evidence>
<protein>
    <submittedName>
        <fullName evidence="1">Uncharacterized protein</fullName>
    </submittedName>
</protein>
<keyword evidence="2" id="KW-1185">Reference proteome</keyword>
<evidence type="ECO:0000313" key="2">
    <source>
        <dbReference type="Proteomes" id="UP000298663"/>
    </source>
</evidence>
<reference evidence="1 2" key="1">
    <citation type="journal article" date="2015" name="Genome Biol.">
        <title>Comparative genomics of Steinernema reveals deeply conserved gene regulatory networks.</title>
        <authorList>
            <person name="Dillman A.R."/>
            <person name="Macchietto M."/>
            <person name="Porter C.F."/>
            <person name="Rogers A."/>
            <person name="Williams B."/>
            <person name="Antoshechkin I."/>
            <person name="Lee M.M."/>
            <person name="Goodwin Z."/>
            <person name="Lu X."/>
            <person name="Lewis E.E."/>
            <person name="Goodrich-Blair H."/>
            <person name="Stock S.P."/>
            <person name="Adams B.J."/>
            <person name="Sternberg P.W."/>
            <person name="Mortazavi A."/>
        </authorList>
    </citation>
    <scope>NUCLEOTIDE SEQUENCE [LARGE SCALE GENOMIC DNA]</scope>
    <source>
        <strain evidence="1 2">ALL</strain>
    </source>
</reference>
<organism evidence="1 2">
    <name type="scientific">Steinernema carpocapsae</name>
    <name type="common">Entomopathogenic nematode</name>
    <dbReference type="NCBI Taxonomy" id="34508"/>
    <lineage>
        <taxon>Eukaryota</taxon>
        <taxon>Metazoa</taxon>
        <taxon>Ecdysozoa</taxon>
        <taxon>Nematoda</taxon>
        <taxon>Chromadorea</taxon>
        <taxon>Rhabditida</taxon>
        <taxon>Tylenchina</taxon>
        <taxon>Panagrolaimomorpha</taxon>
        <taxon>Strongyloidoidea</taxon>
        <taxon>Steinernematidae</taxon>
        <taxon>Steinernema</taxon>
    </lineage>
</organism>
<sequence length="97" mass="11259">MDVPQPKNVKAFVQHIVQLFLTLLQCTIAVGYDGIEFAIFRWSKLSFFFAIVKFLDDYGCQKDPFASKIQENSKVYNEKTEEEMIIDFISSFCIVTM</sequence>
<dbReference type="EMBL" id="AZBU02000007">
    <property type="protein sequence ID" value="TKR69489.1"/>
    <property type="molecule type" value="Genomic_DNA"/>
</dbReference>
<accession>A0A4U5MJC2</accession>
<gene>
    <name evidence="1" type="ORF">L596_021641</name>
</gene>
<reference evidence="1 2" key="2">
    <citation type="journal article" date="2019" name="G3 (Bethesda)">
        <title>Hybrid Assembly of the Genome of the Entomopathogenic Nematode Steinernema carpocapsae Identifies the X-Chromosome.</title>
        <authorList>
            <person name="Serra L."/>
            <person name="Macchietto M."/>
            <person name="Macias-Munoz A."/>
            <person name="McGill C.J."/>
            <person name="Rodriguez I.M."/>
            <person name="Rodriguez B."/>
            <person name="Murad R."/>
            <person name="Mortazavi A."/>
        </authorList>
    </citation>
    <scope>NUCLEOTIDE SEQUENCE [LARGE SCALE GENOMIC DNA]</scope>
    <source>
        <strain evidence="1 2">ALL</strain>
    </source>
</reference>
<name>A0A4U5MJC2_STECR</name>
<dbReference type="AlphaFoldDB" id="A0A4U5MJC2"/>